<comment type="caution">
    <text evidence="2">The sequence shown here is derived from an EMBL/GenBank/DDBJ whole genome shotgun (WGS) entry which is preliminary data.</text>
</comment>
<keyword evidence="2" id="KW-0808">Transferase</keyword>
<sequence length="127" mass="13139">MAFSLSHVVSAGLVVAGLVHLAPVAGCLGQAQLAALYGISINGPDVEILLRHRAVLFGLSGVFMLWAAAKSELQWLALSTGLVSVVSFLSIAIIVGGYNTAIGRVVMVDGVALLALVIAILAKYRLQ</sequence>
<reference evidence="2 3" key="1">
    <citation type="submission" date="2020-08" db="EMBL/GenBank/DDBJ databases">
        <title>Novel species isolated from subtropical streams in China.</title>
        <authorList>
            <person name="Lu H."/>
        </authorList>
    </citation>
    <scope>NUCLEOTIDE SEQUENCE [LARGE SCALE GENOMIC DNA]</scope>
    <source>
        <strain evidence="2 3">NL8W</strain>
    </source>
</reference>
<dbReference type="EMBL" id="JACOFX010000011">
    <property type="protein sequence ID" value="MBC3909634.1"/>
    <property type="molecule type" value="Genomic_DNA"/>
</dbReference>
<keyword evidence="2" id="KW-0548">Nucleotidyltransferase</keyword>
<dbReference type="Proteomes" id="UP000646911">
    <property type="component" value="Unassembled WGS sequence"/>
</dbReference>
<name>A0ABR6ZD06_9BURK</name>
<dbReference type="GO" id="GO:0016779">
    <property type="term" value="F:nucleotidyltransferase activity"/>
    <property type="evidence" value="ECO:0007669"/>
    <property type="project" value="UniProtKB-KW"/>
</dbReference>
<evidence type="ECO:0000313" key="3">
    <source>
        <dbReference type="Proteomes" id="UP000646911"/>
    </source>
</evidence>
<keyword evidence="1" id="KW-1133">Transmembrane helix</keyword>
<gene>
    <name evidence="2" type="ORF">H8L47_18885</name>
</gene>
<feature type="transmembrane region" description="Helical" evidence="1">
    <location>
        <begin position="75"/>
        <end position="95"/>
    </location>
</feature>
<keyword evidence="1" id="KW-0812">Transmembrane</keyword>
<protein>
    <submittedName>
        <fullName evidence="2">Phosphopantetheine adenylyltransferase</fullName>
    </submittedName>
</protein>
<keyword evidence="3" id="KW-1185">Reference proteome</keyword>
<feature type="transmembrane region" description="Helical" evidence="1">
    <location>
        <begin position="51"/>
        <end position="68"/>
    </location>
</feature>
<proteinExistence type="predicted"/>
<dbReference type="RefSeq" id="WP_186955157.1">
    <property type="nucleotide sequence ID" value="NZ_JACOFX010000011.1"/>
</dbReference>
<accession>A0ABR6ZD06</accession>
<evidence type="ECO:0000313" key="2">
    <source>
        <dbReference type="EMBL" id="MBC3909634.1"/>
    </source>
</evidence>
<feature type="transmembrane region" description="Helical" evidence="1">
    <location>
        <begin position="101"/>
        <end position="122"/>
    </location>
</feature>
<keyword evidence="1" id="KW-0472">Membrane</keyword>
<organism evidence="2 3">
    <name type="scientific">Undibacterium umbellatum</name>
    <dbReference type="NCBI Taxonomy" id="2762300"/>
    <lineage>
        <taxon>Bacteria</taxon>
        <taxon>Pseudomonadati</taxon>
        <taxon>Pseudomonadota</taxon>
        <taxon>Betaproteobacteria</taxon>
        <taxon>Burkholderiales</taxon>
        <taxon>Oxalobacteraceae</taxon>
        <taxon>Undibacterium</taxon>
    </lineage>
</organism>
<evidence type="ECO:0000256" key="1">
    <source>
        <dbReference type="SAM" id="Phobius"/>
    </source>
</evidence>